<evidence type="ECO:0000259" key="5">
    <source>
        <dbReference type="Pfam" id="PF01526"/>
    </source>
</evidence>
<name>A0ABS8BMM0_9NEIS</name>
<feature type="domain" description="Tn3 transposase DDE" evidence="5">
    <location>
        <begin position="586"/>
        <end position="975"/>
    </location>
</feature>
<evidence type="ECO:0000256" key="4">
    <source>
        <dbReference type="ARBA" id="ARBA00023172"/>
    </source>
</evidence>
<evidence type="ECO:0000256" key="1">
    <source>
        <dbReference type="ARBA" id="ARBA00009402"/>
    </source>
</evidence>
<gene>
    <name evidence="7" type="ORF">LG219_11965</name>
</gene>
<dbReference type="Pfam" id="PF13700">
    <property type="entry name" value="DUF4158"/>
    <property type="match status" value="1"/>
</dbReference>
<feature type="domain" description="DUF4158" evidence="6">
    <location>
        <begin position="5"/>
        <end position="171"/>
    </location>
</feature>
<comment type="caution">
    <text evidence="7">The sequence shown here is derived from an EMBL/GenBank/DDBJ whole genome shotgun (WGS) entry which is preliminary data.</text>
</comment>
<comment type="similarity">
    <text evidence="1">Belongs to the transposase 7 family.</text>
</comment>
<evidence type="ECO:0000313" key="7">
    <source>
        <dbReference type="EMBL" id="MCB5196984.1"/>
    </source>
</evidence>
<sequence length="998" mass="111387">MPVGFLTQEQRDGFGRYVGSPSCEELERYFHLSDDDHNNLRPLRGNHNRLGYATQLTSVRYLGTFPDDFSAVPLAVIQLLGRQLNIADIACIKDYADTRQRLRHLTEIQNLYGYRYFADRSVGFRLSRWLYALCWTGTDRPSVLFERATTWLLTHKVLLPGVSVLERFIAQLRSRVEERLWYTLGRSVTEQQRQQLLKLLTVEEGNRGSRLDQIRSGPVMVSGPSLVKALLRLDEVRGFGITLPAAAHIPPSRIAALARFANTAKVTAINRLPPARQLATLVAFAVCLEATSHDDALEVLEALLRDIFSRAENADKKARLRSLKDLDRSAATLAVACQMVLDASIADGALRTELFTSLPRAELEKALEEVNALIRPANDVFLHALDDRYRSVRRFLPDLLARLHFGANPTGKAVVAGLEWLHKNLKRKQAESDAPQDVVGKSWKKHIFGKDGALDMRAYVFCVLDELRTALCRRDVYVTPSWRYADPRLGLLDGAEWLAARPIVCRSLGLTIEAKPTLDAFIAEVDATWLAVAKRLPENPAIQLTETDNGKTELSLGALDKLDEPPSLLQLRAAVADLMPRVDLPEILLEVAARTGFTSAFAHVSERNARADNFATSLCAVLLGDACNTGLEPLIRADIPALRRDRLSWVSQNYIRDDTLAAANAILVSMQSQLELAQTWGGGEVASADGMRFVVPVRTVHSGPNPKYFGSGRGVTWYNMISDQFSGINAITVLGTLRDSLVLLAVVLEQQTELQPTQIMTDTGAYSDVVFGLFRLLGYHFSPRLADVGGTRFWRSRPDADYGQLNGLAKQSVKLELITEHWDDLLRLAGSLKLGRIPATGIMRTLQTGDRPTRLAQALAEFGRLEKTLHMLTYIDDESKRRATLTQLNRGESRHSLARAVFHGKRGELRQRYREGQEDQLSALGLVVNMIVLWNTIYMTAALKQLKQQGYPMLDADVARLSPLGWEHINMLGRYSFAVPDEVARGELRPLRNPADDL</sequence>
<reference evidence="7 8" key="1">
    <citation type="submission" date="2021-10" db="EMBL/GenBank/DDBJ databases">
        <authorList>
            <person name="Chen M."/>
        </authorList>
    </citation>
    <scope>NUCLEOTIDE SEQUENCE [LARGE SCALE GENOMIC DNA]</scope>
    <source>
        <strain evidence="7 8">H3-26</strain>
    </source>
</reference>
<dbReference type="EMBL" id="JAJAWG010000008">
    <property type="protein sequence ID" value="MCB5196984.1"/>
    <property type="molecule type" value="Genomic_DNA"/>
</dbReference>
<dbReference type="NCBIfam" id="NF033527">
    <property type="entry name" value="transpos_Tn3"/>
    <property type="match status" value="1"/>
</dbReference>
<dbReference type="InterPro" id="IPR002513">
    <property type="entry name" value="Tn3_Tnp_DDE_dom"/>
</dbReference>
<dbReference type="RefSeq" id="WP_226764714.1">
    <property type="nucleotide sequence ID" value="NZ_JAJAWG010000008.1"/>
</dbReference>
<evidence type="ECO:0000256" key="2">
    <source>
        <dbReference type="ARBA" id="ARBA00022578"/>
    </source>
</evidence>
<keyword evidence="2" id="KW-0815">Transposition</keyword>
<keyword evidence="4" id="KW-0233">DNA recombination</keyword>
<keyword evidence="8" id="KW-1185">Reference proteome</keyword>
<proteinExistence type="inferred from homology"/>
<evidence type="ECO:0000313" key="8">
    <source>
        <dbReference type="Proteomes" id="UP001198034"/>
    </source>
</evidence>
<dbReference type="Proteomes" id="UP001198034">
    <property type="component" value="Unassembled WGS sequence"/>
</dbReference>
<dbReference type="Pfam" id="PF01526">
    <property type="entry name" value="DDE_Tnp_Tn3"/>
    <property type="match status" value="1"/>
</dbReference>
<evidence type="ECO:0000259" key="6">
    <source>
        <dbReference type="Pfam" id="PF13700"/>
    </source>
</evidence>
<keyword evidence="3" id="KW-0238">DNA-binding</keyword>
<accession>A0ABS8BMM0</accession>
<evidence type="ECO:0000256" key="3">
    <source>
        <dbReference type="ARBA" id="ARBA00023125"/>
    </source>
</evidence>
<dbReference type="InterPro" id="IPR047653">
    <property type="entry name" value="Tn3-like_transpos"/>
</dbReference>
<protein>
    <submittedName>
        <fullName evidence="7">Tn3 family transposase</fullName>
    </submittedName>
</protein>
<organism evidence="7 8">
    <name type="scientific">Deefgea salmonis</name>
    <dbReference type="NCBI Taxonomy" id="2875502"/>
    <lineage>
        <taxon>Bacteria</taxon>
        <taxon>Pseudomonadati</taxon>
        <taxon>Pseudomonadota</taxon>
        <taxon>Betaproteobacteria</taxon>
        <taxon>Neisseriales</taxon>
        <taxon>Chitinibacteraceae</taxon>
        <taxon>Deefgea</taxon>
    </lineage>
</organism>
<dbReference type="InterPro" id="IPR025296">
    <property type="entry name" value="DUF4158"/>
</dbReference>